<sequence length="141" mass="16980">MEDPQEHLVYCEQRWIMKNVPRSQWAHRFIHTLDVVQCSWYVQQELRKQTITWEMISTQFTATFHFSADDPDLERILHRMKHLIFVHKPISPAQRPVCAYHKNLAQLNQPVYRWKVYSTETEEDGEPRKLHIRETTGDHAV</sequence>
<protein>
    <submittedName>
        <fullName evidence="1">Uncharacterized protein</fullName>
    </submittedName>
</protein>
<comment type="caution">
    <text evidence="1">The sequence shown here is derived from an EMBL/GenBank/DDBJ whole genome shotgun (WGS) entry which is preliminary data.</text>
</comment>
<dbReference type="EMBL" id="LKAM01000001">
    <property type="protein sequence ID" value="KUM51427.1"/>
    <property type="molecule type" value="Genomic_DNA"/>
</dbReference>
<accession>A0A117NJE3</accession>
<keyword evidence="1" id="KW-0496">Mitochondrion</keyword>
<dbReference type="AlphaFoldDB" id="A0A117NJE3"/>
<reference evidence="1" key="1">
    <citation type="journal article" date="2015" name="Genome Biol. Evol.">
        <title>Organellar Genomes of White Spruce (Picea glauca): Assembly and Annotation.</title>
        <authorList>
            <person name="Jackman S.D."/>
            <person name="Warren R.L."/>
            <person name="Gibb E.A."/>
            <person name="Vandervalk B.P."/>
            <person name="Mohamadi H."/>
            <person name="Chu J."/>
            <person name="Raymond A."/>
            <person name="Pleasance S."/>
            <person name="Coope R."/>
            <person name="Wildung M.R."/>
            <person name="Ritland C.E."/>
            <person name="Bousquet J."/>
            <person name="Jones S.J."/>
            <person name="Bohlmann J."/>
            <person name="Birol I."/>
        </authorList>
    </citation>
    <scope>NUCLEOTIDE SEQUENCE [LARGE SCALE GENOMIC DNA]</scope>
    <source>
        <tissue evidence="1">Flushing bud</tissue>
    </source>
</reference>
<gene>
    <name evidence="1" type="ORF">ABT39_MTgene1275</name>
</gene>
<evidence type="ECO:0000313" key="1">
    <source>
        <dbReference type="EMBL" id="KUM51427.1"/>
    </source>
</evidence>
<organism evidence="1">
    <name type="scientific">Picea glauca</name>
    <name type="common">White spruce</name>
    <name type="synonym">Pinus glauca</name>
    <dbReference type="NCBI Taxonomy" id="3330"/>
    <lineage>
        <taxon>Eukaryota</taxon>
        <taxon>Viridiplantae</taxon>
        <taxon>Streptophyta</taxon>
        <taxon>Embryophyta</taxon>
        <taxon>Tracheophyta</taxon>
        <taxon>Spermatophyta</taxon>
        <taxon>Pinopsida</taxon>
        <taxon>Pinidae</taxon>
        <taxon>Conifers I</taxon>
        <taxon>Pinales</taxon>
        <taxon>Pinaceae</taxon>
        <taxon>Picea</taxon>
    </lineage>
</organism>
<proteinExistence type="predicted"/>
<geneLocation type="mitochondrion" evidence="1"/>
<name>A0A117NJE3_PICGL</name>